<keyword evidence="1" id="KW-0732">Signal</keyword>
<feature type="chain" id="PRO_5022963186" evidence="1">
    <location>
        <begin position="24"/>
        <end position="744"/>
    </location>
</feature>
<dbReference type="Proteomes" id="UP000321224">
    <property type="component" value="Unassembled WGS sequence"/>
</dbReference>
<evidence type="ECO:0000256" key="1">
    <source>
        <dbReference type="SAM" id="SignalP"/>
    </source>
</evidence>
<gene>
    <name evidence="2" type="ORF">MVI01_20740</name>
    <name evidence="3" type="ORF">SAMN04488504_115151</name>
</gene>
<proteinExistence type="predicted"/>
<evidence type="ECO:0000313" key="4">
    <source>
        <dbReference type="Proteomes" id="UP000198717"/>
    </source>
</evidence>
<dbReference type="Proteomes" id="UP000198717">
    <property type="component" value="Unassembled WGS sequence"/>
</dbReference>
<dbReference type="AlphaFoldDB" id="A0A511H9U8"/>
<accession>A0A511H9U8</accession>
<dbReference type="EMBL" id="BJVY01000009">
    <property type="protein sequence ID" value="GEL70290.1"/>
    <property type="molecule type" value="Genomic_DNA"/>
</dbReference>
<reference evidence="2 5" key="2">
    <citation type="submission" date="2019-07" db="EMBL/GenBank/DDBJ databases">
        <title>Whole genome shotgun sequence of Myxococcus virescens NBRC 100334.</title>
        <authorList>
            <person name="Hosoyama A."/>
            <person name="Uohara A."/>
            <person name="Ohji S."/>
            <person name="Ichikawa N."/>
        </authorList>
    </citation>
    <scope>NUCLEOTIDE SEQUENCE [LARGE SCALE GENOMIC DNA]</scope>
    <source>
        <strain evidence="2 5">NBRC 100334</strain>
    </source>
</reference>
<reference evidence="3 4" key="1">
    <citation type="submission" date="2016-10" db="EMBL/GenBank/DDBJ databases">
        <authorList>
            <person name="Varghese N."/>
            <person name="Submissions S."/>
        </authorList>
    </citation>
    <scope>NUCLEOTIDE SEQUENCE [LARGE SCALE GENOMIC DNA]</scope>
    <source>
        <strain evidence="3 4">DSM 2260</strain>
    </source>
</reference>
<organism evidence="2 5">
    <name type="scientific">Myxococcus virescens</name>
    <dbReference type="NCBI Taxonomy" id="83456"/>
    <lineage>
        <taxon>Bacteria</taxon>
        <taxon>Pseudomonadati</taxon>
        <taxon>Myxococcota</taxon>
        <taxon>Myxococcia</taxon>
        <taxon>Myxococcales</taxon>
        <taxon>Cystobacterineae</taxon>
        <taxon>Myxococcaceae</taxon>
        <taxon>Myxococcus</taxon>
    </lineage>
</organism>
<evidence type="ECO:0000313" key="3">
    <source>
        <dbReference type="EMBL" id="SDE95509.1"/>
    </source>
</evidence>
<protein>
    <submittedName>
        <fullName evidence="2">Uncharacterized protein</fullName>
    </submittedName>
</protein>
<feature type="signal peptide" evidence="1">
    <location>
        <begin position="1"/>
        <end position="23"/>
    </location>
</feature>
<dbReference type="RefSeq" id="WP_090493905.1">
    <property type="nucleotide sequence ID" value="NZ_BJVY01000009.1"/>
</dbReference>
<evidence type="ECO:0000313" key="5">
    <source>
        <dbReference type="Proteomes" id="UP000321224"/>
    </source>
</evidence>
<keyword evidence="4" id="KW-1185">Reference proteome</keyword>
<dbReference type="EMBL" id="FNAJ01000015">
    <property type="protein sequence ID" value="SDE95509.1"/>
    <property type="molecule type" value="Genomic_DNA"/>
</dbReference>
<sequence length="744" mass="82125">MKKLLITVTSGLAFLLTPTEARACAYDSAGAVFVTSSHPDWPLSTFAAGRLGVVHGSMRTAYLAFAYRTMMGIPTTPEEQQPLVTRWELMHQALPEHLSLTPGFQRWLAVRKQVAPQLPEASPEHSRQVRYAQVPRIQGDAFQRAANTATDLAQAWKKHPALVEEWVRNQDTVFGPCAILPEPDPRLDDGVSAQHQARRRDERAYQEAASRFYCDDYPGALSSFQKLAASQESPYRALAAYLVARTHVRQALMEKKGEYHFESREDAVFLSRLGEADRVLDGVLASPELRSVHAPARGLRSLVRYRLRPKTWHCELLSHVLEPGTGTALASELGDLDLMLREASTCEGLPAPAEALQAWLHAMKDTPYSAAPDAERRAQYDGALARWKKTAHMPWLVAALAKATPDAPGVPELLAASAKVAPTSPAGLTVAYHAARLLHGRGEVEAARARLATVPAELTRDLPSTDNLLREERLAVARDPDEAMREAVNIIADYEMSSSYSEPYTTPLAERPRLFSPRAVAMLEPRLTAKRMGELAAGDILPPALRRQLMWTAFARATVAGDDATIQAVAKRLAATEPKAKAELLALAGKPTPEERQFEAQLLLMGLPAVSARLNAGEDRLANTHPNLSLTMDMSYQRNWWCGPKPDASVPPVHFEDTPDAPDAAREWKALQDAGNSVPYFARVAMAWAQAHPDDPRSPIALFRAVRASKRGCGQATREAREAFRYLHKHYGKTSWAKRTPYVY</sequence>
<name>A0A511H9U8_9BACT</name>
<evidence type="ECO:0000313" key="2">
    <source>
        <dbReference type="EMBL" id="GEL70290.1"/>
    </source>
</evidence>
<comment type="caution">
    <text evidence="2">The sequence shown here is derived from an EMBL/GenBank/DDBJ whole genome shotgun (WGS) entry which is preliminary data.</text>
</comment>